<gene>
    <name evidence="1" type="ORF">TM448B01725_0011</name>
</gene>
<evidence type="ECO:0000313" key="1">
    <source>
        <dbReference type="EMBL" id="QJH99877.1"/>
    </source>
</evidence>
<reference evidence="1" key="1">
    <citation type="submission" date="2020-03" db="EMBL/GenBank/DDBJ databases">
        <title>The deep terrestrial virosphere.</title>
        <authorList>
            <person name="Holmfeldt K."/>
            <person name="Nilsson E."/>
            <person name="Simone D."/>
            <person name="Lopez-Fernandez M."/>
            <person name="Wu X."/>
            <person name="de Brujin I."/>
            <person name="Lundin D."/>
            <person name="Andersson A."/>
            <person name="Bertilsson S."/>
            <person name="Dopson M."/>
        </authorList>
    </citation>
    <scope>NUCLEOTIDE SEQUENCE</scope>
    <source>
        <strain evidence="1">TM448B01725</strain>
    </source>
</reference>
<sequence>MRKKIAQFKEVRVSIPQKFIIRVFYQSRGLTTKEKAILRGKLGEIEQAKNRLQHIESVIDRALL</sequence>
<dbReference type="EMBL" id="MT144814">
    <property type="protein sequence ID" value="QJH99877.1"/>
    <property type="molecule type" value="Genomic_DNA"/>
</dbReference>
<protein>
    <submittedName>
        <fullName evidence="1">Uncharacterized protein</fullName>
    </submittedName>
</protein>
<name>A0A6M3XR84_9ZZZZ</name>
<dbReference type="AlphaFoldDB" id="A0A6M3XR84"/>
<accession>A0A6M3XR84</accession>
<proteinExistence type="predicted"/>
<organism evidence="1">
    <name type="scientific">viral metagenome</name>
    <dbReference type="NCBI Taxonomy" id="1070528"/>
    <lineage>
        <taxon>unclassified sequences</taxon>
        <taxon>metagenomes</taxon>
        <taxon>organismal metagenomes</taxon>
    </lineage>
</organism>